<evidence type="ECO:0000256" key="15">
    <source>
        <dbReference type="ARBA" id="ARBA00039304"/>
    </source>
</evidence>
<evidence type="ECO:0000256" key="7">
    <source>
        <dbReference type="ARBA" id="ARBA00022729"/>
    </source>
</evidence>
<evidence type="ECO:0000256" key="1">
    <source>
        <dbReference type="ARBA" id="ARBA00001973"/>
    </source>
</evidence>
<evidence type="ECO:0000256" key="13">
    <source>
        <dbReference type="ARBA" id="ARBA00023180"/>
    </source>
</evidence>
<dbReference type="GO" id="GO:0046872">
    <property type="term" value="F:metal ion binding"/>
    <property type="evidence" value="ECO:0007669"/>
    <property type="project" value="UniProtKB-KW"/>
</dbReference>
<comment type="subcellular location">
    <subcellularLocation>
        <location evidence="2">Melanosome membrane</location>
        <topology evidence="2">Single-pass type I membrane protein</topology>
    </subcellularLocation>
</comment>
<dbReference type="AlphaFoldDB" id="A0AAD4TPB4"/>
<comment type="catalytic activity">
    <reaction evidence="18">
        <text>2 5,6-dihydroxyindole-2-carboxylate + O2 = 2 indole-5,6-quinone-2-carboxylate + 2 H2O</text>
        <dbReference type="Rhea" id="RHEA:68388"/>
        <dbReference type="ChEBI" id="CHEBI:15377"/>
        <dbReference type="ChEBI" id="CHEBI:15379"/>
        <dbReference type="ChEBI" id="CHEBI:16875"/>
        <dbReference type="ChEBI" id="CHEBI:177869"/>
    </reaction>
    <physiologicalReaction direction="left-to-right" evidence="18">
        <dbReference type="Rhea" id="RHEA:68389"/>
    </physiologicalReaction>
</comment>
<dbReference type="EMBL" id="JAKZEL010000026">
    <property type="protein sequence ID" value="KAI4529789.1"/>
    <property type="molecule type" value="Genomic_DNA"/>
</dbReference>
<evidence type="ECO:0000256" key="18">
    <source>
        <dbReference type="ARBA" id="ARBA00047408"/>
    </source>
</evidence>
<evidence type="ECO:0000259" key="20">
    <source>
        <dbReference type="PROSITE" id="PS00498"/>
    </source>
</evidence>
<evidence type="ECO:0000256" key="17">
    <source>
        <dbReference type="ARBA" id="ARBA00045343"/>
    </source>
</evidence>
<evidence type="ECO:0000313" key="22">
    <source>
        <dbReference type="Proteomes" id="UP001214576"/>
    </source>
</evidence>
<keyword evidence="12 19" id="KW-0472">Membrane</keyword>
<dbReference type="GO" id="GO:0033162">
    <property type="term" value="C:melanosome membrane"/>
    <property type="evidence" value="ECO:0007669"/>
    <property type="project" value="UniProtKB-SubCell"/>
</dbReference>
<keyword evidence="8" id="KW-0560">Oxidoreductase</keyword>
<comment type="function">
    <text evidence="17">This is a copper-containing oxidase that functions in the formation of pigments such as melanins and other polyphenolic compounds. Catalyzes the initial and rate limiting step in the cascade of reactions leading to melanin production from tyrosine. In addition to hydroxylating tyrosine to DOPA (3,4-dihydroxyphenylalanine), also catalyzes the oxidation of DOPA to DOPA-quinone, and possibly the oxidation of DHI (5,6-dihydroxyindole) to indole-5,6 quinone.</text>
</comment>
<sequence length="184" mass="21123">FASPLTGIADASQSSMHNALHIYMNGTMSQVPGSANDPIFLLHHSFVDSIFEQWLRKYHPLQDVYPEANAPIGHNRESYMVPFIPLYRNGDFFISSKDLGYDYSYLQDSEPDIFQDYIKPYLEQARRIWPWLTGAAVVGSVLTAVLGGLTSLLCRRKRNQLPEEKQPLLMEKEDYHNVLYQSHL</sequence>
<dbReference type="PROSITE" id="PS00498">
    <property type="entry name" value="TYROSINASE_2"/>
    <property type="match status" value="1"/>
</dbReference>
<dbReference type="GO" id="GO:0004503">
    <property type="term" value="F:tyrosinase activity"/>
    <property type="evidence" value="ECO:0007669"/>
    <property type="project" value="UniProtKB-EC"/>
</dbReference>
<keyword evidence="13" id="KW-0325">Glycoprotein</keyword>
<feature type="domain" description="Tyrosinase copper-binding" evidence="20">
    <location>
        <begin position="37"/>
        <end position="48"/>
    </location>
</feature>
<dbReference type="GO" id="GO:0042438">
    <property type="term" value="P:melanin biosynthetic process"/>
    <property type="evidence" value="ECO:0007669"/>
    <property type="project" value="UniProtKB-KW"/>
</dbReference>
<dbReference type="InterPro" id="IPR050316">
    <property type="entry name" value="Tyrosinase/Hemocyanin"/>
</dbReference>
<reference evidence="21" key="1">
    <citation type="submission" date="2022-03" db="EMBL/GenBank/DDBJ databases">
        <title>Genomic analyses of argali, domestic sheep and their hybrids provide insights into chromosomal evolution, heterosis and genetic basis of agronomic traits.</title>
        <authorList>
            <person name="Li M."/>
        </authorList>
    </citation>
    <scope>NUCLEOTIDE SEQUENCE</scope>
    <source>
        <strain evidence="21">CAU-MHL-2022a</strain>
        <tissue evidence="21">Skin</tissue>
    </source>
</reference>
<keyword evidence="22" id="KW-1185">Reference proteome</keyword>
<evidence type="ECO:0000256" key="10">
    <source>
        <dbReference type="ARBA" id="ARBA00023033"/>
    </source>
</evidence>
<evidence type="ECO:0000256" key="8">
    <source>
        <dbReference type="ARBA" id="ARBA00023002"/>
    </source>
</evidence>
<dbReference type="InterPro" id="IPR008922">
    <property type="entry name" value="Di-copper_centre_dom_sf"/>
</dbReference>
<evidence type="ECO:0000256" key="6">
    <source>
        <dbReference type="ARBA" id="ARBA00022723"/>
    </source>
</evidence>
<evidence type="ECO:0000256" key="4">
    <source>
        <dbReference type="ARBA" id="ARBA00011906"/>
    </source>
</evidence>
<evidence type="ECO:0000256" key="3">
    <source>
        <dbReference type="ARBA" id="ARBA00009928"/>
    </source>
</evidence>
<dbReference type="Gene3D" id="1.10.1280.10">
    <property type="entry name" value="Di-copper center containing domain from catechol oxidase"/>
    <property type="match status" value="1"/>
</dbReference>
<protein>
    <recommendedName>
        <fullName evidence="15">Tyrosinase</fullName>
        <ecNumber evidence="4">1.14.18.1</ecNumber>
    </recommendedName>
    <alternativeName>
        <fullName evidence="16">Monophenol monooxygenase</fullName>
    </alternativeName>
</protein>
<gene>
    <name evidence="21" type="ORF">MG293_019645</name>
</gene>
<feature type="transmembrane region" description="Helical" evidence="19">
    <location>
        <begin position="128"/>
        <end position="154"/>
    </location>
</feature>
<dbReference type="PANTHER" id="PTHR11474">
    <property type="entry name" value="TYROSINASE FAMILY MEMBER"/>
    <property type="match status" value="1"/>
</dbReference>
<comment type="caution">
    <text evidence="21">The sequence shown here is derived from an EMBL/GenBank/DDBJ whole genome shotgun (WGS) entry which is preliminary data.</text>
</comment>
<keyword evidence="9" id="KW-0186">Copper</keyword>
<dbReference type="InterPro" id="IPR002227">
    <property type="entry name" value="Tyrosinase_Cu-bd"/>
</dbReference>
<keyword evidence="5 19" id="KW-0812">Transmembrane</keyword>
<comment type="cofactor">
    <cofactor evidence="1">
        <name>Cu(2+)</name>
        <dbReference type="ChEBI" id="CHEBI:29036"/>
    </cofactor>
</comment>
<organism evidence="21 22">
    <name type="scientific">Ovis ammon polii</name>
    <dbReference type="NCBI Taxonomy" id="230172"/>
    <lineage>
        <taxon>Eukaryota</taxon>
        <taxon>Metazoa</taxon>
        <taxon>Chordata</taxon>
        <taxon>Craniata</taxon>
        <taxon>Vertebrata</taxon>
        <taxon>Euteleostomi</taxon>
        <taxon>Mammalia</taxon>
        <taxon>Eutheria</taxon>
        <taxon>Laurasiatheria</taxon>
        <taxon>Artiodactyla</taxon>
        <taxon>Ruminantia</taxon>
        <taxon>Pecora</taxon>
        <taxon>Bovidae</taxon>
        <taxon>Caprinae</taxon>
        <taxon>Ovis</taxon>
    </lineage>
</organism>
<evidence type="ECO:0000256" key="5">
    <source>
        <dbReference type="ARBA" id="ARBA00022692"/>
    </source>
</evidence>
<evidence type="ECO:0000256" key="9">
    <source>
        <dbReference type="ARBA" id="ARBA00023008"/>
    </source>
</evidence>
<evidence type="ECO:0000256" key="2">
    <source>
        <dbReference type="ARBA" id="ARBA00004573"/>
    </source>
</evidence>
<evidence type="ECO:0000313" key="21">
    <source>
        <dbReference type="EMBL" id="KAI4529789.1"/>
    </source>
</evidence>
<dbReference type="Pfam" id="PF00264">
    <property type="entry name" value="Tyrosinase"/>
    <property type="match status" value="1"/>
</dbReference>
<evidence type="ECO:0000256" key="11">
    <source>
        <dbReference type="ARBA" id="ARBA00023101"/>
    </source>
</evidence>
<keyword evidence="6" id="KW-0479">Metal-binding</keyword>
<evidence type="ECO:0000256" key="16">
    <source>
        <dbReference type="ARBA" id="ARBA00042251"/>
    </source>
</evidence>
<keyword evidence="19" id="KW-1133">Transmembrane helix</keyword>
<comment type="subunit">
    <text evidence="14">Forms an OPN3-dependent complex with DCT in response to blue light in melanocytes.</text>
</comment>
<proteinExistence type="inferred from homology"/>
<keyword evidence="7" id="KW-0732">Signal</keyword>
<dbReference type="PRINTS" id="PR00092">
    <property type="entry name" value="TYROSINASE"/>
</dbReference>
<evidence type="ECO:0000256" key="12">
    <source>
        <dbReference type="ARBA" id="ARBA00023136"/>
    </source>
</evidence>
<evidence type="ECO:0000256" key="14">
    <source>
        <dbReference type="ARBA" id="ARBA00038813"/>
    </source>
</evidence>
<evidence type="ECO:0000256" key="19">
    <source>
        <dbReference type="SAM" id="Phobius"/>
    </source>
</evidence>
<dbReference type="Proteomes" id="UP001214576">
    <property type="component" value="Unassembled WGS sequence"/>
</dbReference>
<dbReference type="SUPFAM" id="SSF48056">
    <property type="entry name" value="Di-copper centre-containing domain"/>
    <property type="match status" value="1"/>
</dbReference>
<dbReference type="PANTHER" id="PTHR11474:SF124">
    <property type="entry name" value="TYROSINASE"/>
    <property type="match status" value="1"/>
</dbReference>
<comment type="similarity">
    <text evidence="3">Belongs to the tyrosinase family.</text>
</comment>
<name>A0AAD4TPB4_OVIAM</name>
<accession>A0AAD4TPB4</accession>
<feature type="non-terminal residue" evidence="21">
    <location>
        <position position="184"/>
    </location>
</feature>
<dbReference type="EC" id="1.14.18.1" evidence="4"/>
<keyword evidence="10" id="KW-0503">Monooxygenase</keyword>
<keyword evidence="11" id="KW-0470">Melanin biosynthesis</keyword>
<dbReference type="GO" id="GO:0043473">
    <property type="term" value="P:pigmentation"/>
    <property type="evidence" value="ECO:0007669"/>
    <property type="project" value="TreeGrafter"/>
</dbReference>